<dbReference type="SUPFAM" id="SSF50969">
    <property type="entry name" value="YVTN repeat-like/Quinoprotein amine dehydrogenase"/>
    <property type="match status" value="1"/>
</dbReference>
<keyword evidence="1" id="KW-0812">Transmembrane</keyword>
<evidence type="ECO:0000313" key="3">
    <source>
        <dbReference type="Proteomes" id="UP000195437"/>
    </source>
</evidence>
<reference evidence="3" key="1">
    <citation type="submission" date="2017-05" db="EMBL/GenBank/DDBJ databases">
        <authorList>
            <person name="Sung H."/>
        </authorList>
    </citation>
    <scope>NUCLEOTIDE SEQUENCE [LARGE SCALE GENOMIC DNA]</scope>
    <source>
        <strain evidence="3">AR23208</strain>
    </source>
</reference>
<dbReference type="RefSeq" id="WP_087457170.1">
    <property type="nucleotide sequence ID" value="NZ_CP021434.1"/>
</dbReference>
<keyword evidence="1" id="KW-1133">Transmembrane helix</keyword>
<proteinExistence type="predicted"/>
<sequence>MYRNDEDLVKDLQSLAHAKPRAEFARQLEQRLQQAARARKRPRYRLIGGIAAAALITLALTATFSPPADVRGDLVQDAHTGLVAYTVIQDQKNVLHLADPETMETKKTIELGDTPTLKIYEAPDGRLWIPLNGFGTSIEKRVLVVDPKSGAKQALTLDQAPDAVFFQGSTVYITSVSKPNKILIYKVENGGEPKLFKSVKRDGPVFDTMFHQAQFQFIEQGMLNSNLKTLIVPLEGEPVYRGLNEQQEGMTYVLSTGQNLLMLLNGGAESKVAEFEIPSLQKVGTFDLNSIGKPFMISPYGPKATVPDQQKLGLIGVPKGADHTYVMIFDTVTGDLVNSFPTQQLAMNLSYDKDSNRWYVMSKDTVEVFNFDGTPLTTLHTDGMISNFVLN</sequence>
<name>A0A1Y0INI2_9BACL</name>
<evidence type="ECO:0000256" key="1">
    <source>
        <dbReference type="SAM" id="Phobius"/>
    </source>
</evidence>
<keyword evidence="3" id="KW-1185">Reference proteome</keyword>
<organism evidence="2 3">
    <name type="scientific">Tumebacillus avium</name>
    <dbReference type="NCBI Taxonomy" id="1903704"/>
    <lineage>
        <taxon>Bacteria</taxon>
        <taxon>Bacillati</taxon>
        <taxon>Bacillota</taxon>
        <taxon>Bacilli</taxon>
        <taxon>Bacillales</taxon>
        <taxon>Alicyclobacillaceae</taxon>
        <taxon>Tumebacillus</taxon>
    </lineage>
</organism>
<dbReference type="Proteomes" id="UP000195437">
    <property type="component" value="Chromosome"/>
</dbReference>
<dbReference type="KEGG" id="tum:CBW65_12745"/>
<evidence type="ECO:0000313" key="2">
    <source>
        <dbReference type="EMBL" id="ARU61800.1"/>
    </source>
</evidence>
<keyword evidence="1" id="KW-0472">Membrane</keyword>
<accession>A0A1Y0INI2</accession>
<protein>
    <submittedName>
        <fullName evidence="2">Uncharacterized protein</fullName>
    </submittedName>
</protein>
<dbReference type="OrthoDB" id="9803927at2"/>
<dbReference type="InterPro" id="IPR011044">
    <property type="entry name" value="Quino_amine_DH_bsu"/>
</dbReference>
<dbReference type="AlphaFoldDB" id="A0A1Y0INI2"/>
<feature type="transmembrane region" description="Helical" evidence="1">
    <location>
        <begin position="46"/>
        <end position="64"/>
    </location>
</feature>
<gene>
    <name evidence="2" type="ORF">CBW65_12745</name>
</gene>
<dbReference type="EMBL" id="CP021434">
    <property type="protein sequence ID" value="ARU61800.1"/>
    <property type="molecule type" value="Genomic_DNA"/>
</dbReference>